<dbReference type="Pfam" id="PF02811">
    <property type="entry name" value="PHP"/>
    <property type="match status" value="1"/>
</dbReference>
<dbReference type="Proteomes" id="UP001596108">
    <property type="component" value="Unassembled WGS sequence"/>
</dbReference>
<dbReference type="EMBL" id="JBHSNC010000057">
    <property type="protein sequence ID" value="MFC5532332.1"/>
    <property type="molecule type" value="Genomic_DNA"/>
</dbReference>
<comment type="caution">
    <text evidence="3">The sequence shown here is derived from an EMBL/GenBank/DDBJ whole genome shotgun (WGS) entry which is preliminary data.</text>
</comment>
<evidence type="ECO:0000256" key="1">
    <source>
        <dbReference type="SAM" id="MobiDB-lite"/>
    </source>
</evidence>
<proteinExistence type="predicted"/>
<protein>
    <submittedName>
        <fullName evidence="3">PHP domain-containing protein</fullName>
    </submittedName>
</protein>
<name>A0ABW0R900_9BACL</name>
<dbReference type="SUPFAM" id="SSF89550">
    <property type="entry name" value="PHP domain-like"/>
    <property type="match status" value="1"/>
</dbReference>
<dbReference type="InterPro" id="IPR016195">
    <property type="entry name" value="Pol/histidinol_Pase-like"/>
</dbReference>
<feature type="domain" description="Polymerase/histidinol phosphatase N-terminal" evidence="2">
    <location>
        <begin position="5"/>
        <end position="70"/>
    </location>
</feature>
<evidence type="ECO:0000313" key="4">
    <source>
        <dbReference type="Proteomes" id="UP001596108"/>
    </source>
</evidence>
<gene>
    <name evidence="3" type="ORF">ACFPQ4_23195</name>
</gene>
<dbReference type="PANTHER" id="PTHR42924">
    <property type="entry name" value="EXONUCLEASE"/>
    <property type="match status" value="1"/>
</dbReference>
<dbReference type="Gene3D" id="3.20.20.140">
    <property type="entry name" value="Metal-dependent hydrolases"/>
    <property type="match status" value="1"/>
</dbReference>
<sequence length="279" mass="30074">MNNRADLHTHTTASDGMNRPADNVRMAKERGLGAIAITDHDTVAGIPEALEAGREHGILVVPGVEISTAARGKDIHILGYGFDYRDERLISRLLTLRDTRNSRNALIIARLNELGMPITIEEVEAVAAKSSRGDGSIGRPHIAQVLVNRGYVSNRQEVFDRLLGDGKAAYVNPPRIDPMTAVEWIHEAGGKAIVAHPGLYDDDELVAAILDGGADGLEAYHSDHDEAEESKYASMAAERGKRITGGSDYHGSREGIAFHGELGNRTVELSVAEMLLGQA</sequence>
<reference evidence="4" key="1">
    <citation type="journal article" date="2019" name="Int. J. Syst. Evol. Microbiol.">
        <title>The Global Catalogue of Microorganisms (GCM) 10K type strain sequencing project: providing services to taxonomists for standard genome sequencing and annotation.</title>
        <authorList>
            <consortium name="The Broad Institute Genomics Platform"/>
            <consortium name="The Broad Institute Genome Sequencing Center for Infectious Disease"/>
            <person name="Wu L."/>
            <person name="Ma J."/>
        </authorList>
    </citation>
    <scope>NUCLEOTIDE SEQUENCE [LARGE SCALE GENOMIC DNA]</scope>
    <source>
        <strain evidence="4">CGMCC 1.18578</strain>
    </source>
</reference>
<dbReference type="InterPro" id="IPR003141">
    <property type="entry name" value="Pol/His_phosphatase_N"/>
</dbReference>
<dbReference type="SMART" id="SM00481">
    <property type="entry name" value="POLIIIAc"/>
    <property type="match status" value="1"/>
</dbReference>
<dbReference type="Gene3D" id="1.10.150.650">
    <property type="match status" value="1"/>
</dbReference>
<dbReference type="PANTHER" id="PTHR42924:SF3">
    <property type="entry name" value="POLYMERASE_HISTIDINOL PHOSPHATASE N-TERMINAL DOMAIN-CONTAINING PROTEIN"/>
    <property type="match status" value="1"/>
</dbReference>
<dbReference type="InterPro" id="IPR052018">
    <property type="entry name" value="PHP_domain"/>
</dbReference>
<evidence type="ECO:0000313" key="3">
    <source>
        <dbReference type="EMBL" id="MFC5532332.1"/>
    </source>
</evidence>
<dbReference type="CDD" id="cd07438">
    <property type="entry name" value="PHP_HisPPase_AMP"/>
    <property type="match status" value="1"/>
</dbReference>
<organism evidence="3 4">
    <name type="scientific">Cohnella yongneupensis</name>
    <dbReference type="NCBI Taxonomy" id="425006"/>
    <lineage>
        <taxon>Bacteria</taxon>
        <taxon>Bacillati</taxon>
        <taxon>Bacillota</taxon>
        <taxon>Bacilli</taxon>
        <taxon>Bacillales</taxon>
        <taxon>Paenibacillaceae</taxon>
        <taxon>Cohnella</taxon>
    </lineage>
</organism>
<accession>A0ABW0R900</accession>
<keyword evidence="4" id="KW-1185">Reference proteome</keyword>
<dbReference type="InterPro" id="IPR004013">
    <property type="entry name" value="PHP_dom"/>
</dbReference>
<dbReference type="RefSeq" id="WP_378114297.1">
    <property type="nucleotide sequence ID" value="NZ_JBHSNC010000057.1"/>
</dbReference>
<evidence type="ECO:0000259" key="2">
    <source>
        <dbReference type="SMART" id="SM00481"/>
    </source>
</evidence>
<feature type="region of interest" description="Disordered" evidence="1">
    <location>
        <begin position="1"/>
        <end position="21"/>
    </location>
</feature>